<organism evidence="1 2">
    <name type="scientific">Oenococcus oeni AWRIB429</name>
    <dbReference type="NCBI Taxonomy" id="655225"/>
    <lineage>
        <taxon>Bacteria</taxon>
        <taxon>Bacillati</taxon>
        <taxon>Bacillota</taxon>
        <taxon>Bacilli</taxon>
        <taxon>Lactobacillales</taxon>
        <taxon>Lactobacillaceae</taxon>
        <taxon>Oenococcus</taxon>
    </lineage>
</organism>
<proteinExistence type="predicted"/>
<dbReference type="Proteomes" id="UP000003075">
    <property type="component" value="Unassembled WGS sequence"/>
</dbReference>
<reference evidence="1 2" key="1">
    <citation type="journal article" date="2010" name="Appl. Microbiol. Biotechnol.">
        <title>Genotypic diversity in Oenococcus oeni by high-density microarray comparative genome hybridization and whole genome sequencing.</title>
        <authorList>
            <person name="Borneman A.R."/>
            <person name="Bartowsky E.J."/>
            <person name="McCarthy J."/>
            <person name="Chambers P.J."/>
        </authorList>
    </citation>
    <scope>NUCLEOTIDE SEQUENCE [LARGE SCALE GENOMIC DNA]</scope>
    <source>
        <strain evidence="1 2">AWRIB429</strain>
    </source>
</reference>
<name>D3LC71_OENOE</name>
<accession>D3LC71</accession>
<gene>
    <name evidence="1" type="ORF">AWRIB429_1951</name>
</gene>
<sequence length="68" mass="7728">MPITFDPSKADDADNLDVICPECHYKKDKFESVYYGSSDGVGRNDVDPITEVKLVDYYMNHLDQIPKA</sequence>
<evidence type="ECO:0008006" key="3">
    <source>
        <dbReference type="Google" id="ProtNLM"/>
    </source>
</evidence>
<dbReference type="AlphaFoldDB" id="D3LC71"/>
<dbReference type="EMBL" id="ACSE01000033">
    <property type="protein sequence ID" value="EFD87518.1"/>
    <property type="molecule type" value="Genomic_DNA"/>
</dbReference>
<comment type="caution">
    <text evidence="1">The sequence shown here is derived from an EMBL/GenBank/DDBJ whole genome shotgun (WGS) entry which is preliminary data.</text>
</comment>
<evidence type="ECO:0000313" key="1">
    <source>
        <dbReference type="EMBL" id="EFD87518.1"/>
    </source>
</evidence>
<evidence type="ECO:0000313" key="2">
    <source>
        <dbReference type="Proteomes" id="UP000003075"/>
    </source>
</evidence>
<protein>
    <recommendedName>
        <fullName evidence="3">HNH domain-containing protein</fullName>
    </recommendedName>
</protein>